<dbReference type="HOGENOM" id="CLU_2158193_0_0_1"/>
<organism evidence="1 2">
    <name type="scientific">Colletotrichum higginsianum (strain IMI 349063)</name>
    <name type="common">Crucifer anthracnose fungus</name>
    <dbReference type="NCBI Taxonomy" id="759273"/>
    <lineage>
        <taxon>Eukaryota</taxon>
        <taxon>Fungi</taxon>
        <taxon>Dikarya</taxon>
        <taxon>Ascomycota</taxon>
        <taxon>Pezizomycotina</taxon>
        <taxon>Sordariomycetes</taxon>
        <taxon>Hypocreomycetidae</taxon>
        <taxon>Glomerellales</taxon>
        <taxon>Glomerellaceae</taxon>
        <taxon>Colletotrichum</taxon>
        <taxon>Colletotrichum destructivum species complex</taxon>
    </lineage>
</organism>
<name>H1V5Y2_COLHI</name>
<reference evidence="2" key="1">
    <citation type="journal article" date="2012" name="Nat. Genet.">
        <title>Lifestyle transitions in plant pathogenic Colletotrichum fungi deciphered by genome and transcriptome analyses.</title>
        <authorList>
            <person name="O'Connell R.J."/>
            <person name="Thon M.R."/>
            <person name="Hacquard S."/>
            <person name="Amyotte S.G."/>
            <person name="Kleemann J."/>
            <person name="Torres M.F."/>
            <person name="Damm U."/>
            <person name="Buiate E.A."/>
            <person name="Epstein L."/>
            <person name="Alkan N."/>
            <person name="Altmueller J."/>
            <person name="Alvarado-Balderrama L."/>
            <person name="Bauser C.A."/>
            <person name="Becker C."/>
            <person name="Birren B.W."/>
            <person name="Chen Z."/>
            <person name="Choi J."/>
            <person name="Crouch J.A."/>
            <person name="Duvick J.P."/>
            <person name="Farman M.A."/>
            <person name="Gan P."/>
            <person name="Heiman D."/>
            <person name="Henrissat B."/>
            <person name="Howard R.J."/>
            <person name="Kabbage M."/>
            <person name="Koch C."/>
            <person name="Kracher B."/>
            <person name="Kubo Y."/>
            <person name="Law A.D."/>
            <person name="Lebrun M.-H."/>
            <person name="Lee Y.-H."/>
            <person name="Miyara I."/>
            <person name="Moore N."/>
            <person name="Neumann U."/>
            <person name="Nordstroem K."/>
            <person name="Panaccione D.G."/>
            <person name="Panstruga R."/>
            <person name="Place M."/>
            <person name="Proctor R.H."/>
            <person name="Prusky D."/>
            <person name="Rech G."/>
            <person name="Reinhardt R."/>
            <person name="Rollins J.A."/>
            <person name="Rounsley S."/>
            <person name="Schardl C.L."/>
            <person name="Schwartz D.C."/>
            <person name="Shenoy N."/>
            <person name="Shirasu K."/>
            <person name="Sikhakolli U.R."/>
            <person name="Stueber K."/>
            <person name="Sukno S.A."/>
            <person name="Sweigard J.A."/>
            <person name="Takano Y."/>
            <person name="Takahara H."/>
            <person name="Trail F."/>
            <person name="van der Does H.C."/>
            <person name="Voll L.M."/>
            <person name="Will I."/>
            <person name="Young S."/>
            <person name="Zeng Q."/>
            <person name="Zhang J."/>
            <person name="Zhou S."/>
            <person name="Dickman M.B."/>
            <person name="Schulze-Lefert P."/>
            <person name="Ver Loren van Themaat E."/>
            <person name="Ma L.-J."/>
            <person name="Vaillancourt L.J."/>
        </authorList>
    </citation>
    <scope>NUCLEOTIDE SEQUENCE [LARGE SCALE GENOMIC DNA]</scope>
    <source>
        <strain evidence="2">IMI 349063</strain>
    </source>
</reference>
<dbReference type="AlphaFoldDB" id="H1V5Y2"/>
<proteinExistence type="predicted"/>
<evidence type="ECO:0000313" key="1">
    <source>
        <dbReference type="EMBL" id="CCF35634.1"/>
    </source>
</evidence>
<dbReference type="Proteomes" id="UP000007174">
    <property type="component" value="Unassembled WGS sequence"/>
</dbReference>
<dbReference type="VEuPathDB" id="FungiDB:CH63R_12073"/>
<accession>H1V5Y2</accession>
<dbReference type="EMBL" id="CACQ02001623">
    <property type="protein sequence ID" value="CCF35634.1"/>
    <property type="molecule type" value="Genomic_DNA"/>
</dbReference>
<gene>
    <name evidence="1" type="ORF">CH063_07377</name>
</gene>
<evidence type="ECO:0000313" key="2">
    <source>
        <dbReference type="Proteomes" id="UP000007174"/>
    </source>
</evidence>
<sequence>MRRQQLGEGATSRIRGVFSTYWCMLKQNDLKSRVKSGEATISHLSLSLSPRGNGRRKADVSQLMGEFPFHKLLVSSLGRRLRDPFLQCRIDLGHVILDSTRFEPPAGFIEA</sequence>
<protein>
    <submittedName>
        <fullName evidence="1">Uncharacterized protein</fullName>
    </submittedName>
</protein>